<accession>A0A0F4GJH1</accession>
<evidence type="ECO:0000313" key="1">
    <source>
        <dbReference type="EMBL" id="KJX97516.1"/>
    </source>
</evidence>
<dbReference type="AlphaFoldDB" id="A0A0F4GJH1"/>
<gene>
    <name evidence="1" type="ORF">TI39_contig482g00004</name>
</gene>
<organism evidence="1 2">
    <name type="scientific">Zymoseptoria brevis</name>
    <dbReference type="NCBI Taxonomy" id="1047168"/>
    <lineage>
        <taxon>Eukaryota</taxon>
        <taxon>Fungi</taxon>
        <taxon>Dikarya</taxon>
        <taxon>Ascomycota</taxon>
        <taxon>Pezizomycotina</taxon>
        <taxon>Dothideomycetes</taxon>
        <taxon>Dothideomycetidae</taxon>
        <taxon>Mycosphaerellales</taxon>
        <taxon>Mycosphaerellaceae</taxon>
        <taxon>Zymoseptoria</taxon>
    </lineage>
</organism>
<evidence type="ECO:0000313" key="2">
    <source>
        <dbReference type="Proteomes" id="UP000033647"/>
    </source>
</evidence>
<proteinExistence type="predicted"/>
<reference evidence="1 2" key="1">
    <citation type="submission" date="2015-03" db="EMBL/GenBank/DDBJ databases">
        <title>RNA-seq based gene annotation and comparative genomics of four Zymoseptoria species reveal species-specific pathogenicity related genes and transposable element activity.</title>
        <authorList>
            <person name="Grandaubert J."/>
            <person name="Bhattacharyya A."/>
            <person name="Stukenbrock E.H."/>
        </authorList>
    </citation>
    <scope>NUCLEOTIDE SEQUENCE [LARGE SCALE GENOMIC DNA]</scope>
    <source>
        <strain evidence="1 2">Zb18110</strain>
    </source>
</reference>
<sequence>MSSTIVTIPGARFGSIIFVHGGWGIVALWQIEYGATQWTYHHVHDEDWQLFSDRVEALLPRDSEVLFCPMADGGELIVWLLYRQGLIFPGVIFNW</sequence>
<dbReference type="Proteomes" id="UP000033647">
    <property type="component" value="Unassembled WGS sequence"/>
</dbReference>
<keyword evidence="2" id="KW-1185">Reference proteome</keyword>
<name>A0A0F4GJH1_9PEZI</name>
<comment type="caution">
    <text evidence="1">The sequence shown here is derived from an EMBL/GenBank/DDBJ whole genome shotgun (WGS) entry which is preliminary data.</text>
</comment>
<dbReference type="EMBL" id="LAFY01000474">
    <property type="protein sequence ID" value="KJX97516.1"/>
    <property type="molecule type" value="Genomic_DNA"/>
</dbReference>
<protein>
    <submittedName>
        <fullName evidence="1">Uncharacterized protein</fullName>
    </submittedName>
</protein>